<dbReference type="Pfam" id="PF02190">
    <property type="entry name" value="LON_substr_bdg"/>
    <property type="match status" value="1"/>
</dbReference>
<dbReference type="EMBL" id="PDNU01000081">
    <property type="protein sequence ID" value="PHK92962.1"/>
    <property type="molecule type" value="Genomic_DNA"/>
</dbReference>
<dbReference type="InterPro" id="IPR046336">
    <property type="entry name" value="Lon_prtase_N_sf"/>
</dbReference>
<gene>
    <name evidence="2" type="ORF">CR162_21145</name>
</gene>
<dbReference type="InterPro" id="IPR015947">
    <property type="entry name" value="PUA-like_sf"/>
</dbReference>
<dbReference type="Gene3D" id="2.30.130.40">
    <property type="entry name" value="LON domain-like"/>
    <property type="match status" value="1"/>
</dbReference>
<dbReference type="SUPFAM" id="SSF88697">
    <property type="entry name" value="PUA domain-like"/>
    <property type="match status" value="1"/>
</dbReference>
<proteinExistence type="predicted"/>
<dbReference type="PANTHER" id="PTHR46732:SF8">
    <property type="entry name" value="ATP-DEPENDENT PROTEASE LA (LON) DOMAIN PROTEIN"/>
    <property type="match status" value="1"/>
</dbReference>
<dbReference type="OrthoDB" id="9806457at2"/>
<accession>A0A2C6XWQ1</accession>
<comment type="caution">
    <text evidence="2">The sequence shown here is derived from an EMBL/GenBank/DDBJ whole genome shotgun (WGS) entry which is preliminary data.</text>
</comment>
<dbReference type="RefSeq" id="WP_099097463.1">
    <property type="nucleotide sequence ID" value="NZ_PDNU01000081.1"/>
</dbReference>
<dbReference type="PROSITE" id="PS51787">
    <property type="entry name" value="LON_N"/>
    <property type="match status" value="1"/>
</dbReference>
<organism evidence="2 3">
    <name type="scientific">Teichococcus rhizosphaerae</name>
    <dbReference type="NCBI Taxonomy" id="1335062"/>
    <lineage>
        <taxon>Bacteria</taxon>
        <taxon>Pseudomonadati</taxon>
        <taxon>Pseudomonadota</taxon>
        <taxon>Alphaproteobacteria</taxon>
        <taxon>Acetobacterales</taxon>
        <taxon>Roseomonadaceae</taxon>
        <taxon>Roseomonas</taxon>
    </lineage>
</organism>
<dbReference type="AlphaFoldDB" id="A0A2C6XWQ1"/>
<protein>
    <submittedName>
        <fullName evidence="2">Peptidase S16</fullName>
    </submittedName>
</protein>
<evidence type="ECO:0000313" key="2">
    <source>
        <dbReference type="EMBL" id="PHK92962.1"/>
    </source>
</evidence>
<dbReference type="PANTHER" id="PTHR46732">
    <property type="entry name" value="ATP-DEPENDENT PROTEASE LA (LON) DOMAIN PROTEIN"/>
    <property type="match status" value="1"/>
</dbReference>
<dbReference type="SMART" id="SM00464">
    <property type="entry name" value="LON"/>
    <property type="match status" value="1"/>
</dbReference>
<keyword evidence="3" id="KW-1185">Reference proteome</keyword>
<sequence length="224" mass="24164">MDSAHSRPVPPPGELPDEIPVFPLAGALLLPGGRLPLNIFEPRYLAMVEDALGHGRLIGMVLPDPARPRPQGRSTIYRAGCLGRIASFSETGDGRYLITLLGTSRFRVLEELPDSPRGYRRVRADHGAFPADRQPAPEDAVDREALLAALRPYFQARRIEADWAAIERTPPDMLVTTLCMICPFGGAEKQALLEAPDLAARAAMLVALLRMESAGPAAGAGRPS</sequence>
<reference evidence="2 3" key="1">
    <citation type="submission" date="2017-10" db="EMBL/GenBank/DDBJ databases">
        <authorList>
            <person name="Banno H."/>
            <person name="Chua N.-H."/>
        </authorList>
    </citation>
    <scope>NUCLEOTIDE SEQUENCE [LARGE SCALE GENOMIC DNA]</scope>
    <source>
        <strain evidence="2 3">YW11</strain>
    </source>
</reference>
<evidence type="ECO:0000259" key="1">
    <source>
        <dbReference type="PROSITE" id="PS51787"/>
    </source>
</evidence>
<name>A0A2C6XWQ1_9PROT</name>
<dbReference type="Proteomes" id="UP000223527">
    <property type="component" value="Unassembled WGS sequence"/>
</dbReference>
<dbReference type="InterPro" id="IPR003111">
    <property type="entry name" value="Lon_prtase_N"/>
</dbReference>
<feature type="domain" description="Lon N-terminal" evidence="1">
    <location>
        <begin position="19"/>
        <end position="213"/>
    </location>
</feature>
<evidence type="ECO:0000313" key="3">
    <source>
        <dbReference type="Proteomes" id="UP000223527"/>
    </source>
</evidence>